<dbReference type="Pfam" id="PF13416">
    <property type="entry name" value="SBP_bac_8"/>
    <property type="match status" value="1"/>
</dbReference>
<dbReference type="Proteomes" id="UP000238362">
    <property type="component" value="Unassembled WGS sequence"/>
</dbReference>
<dbReference type="SUPFAM" id="SSF53850">
    <property type="entry name" value="Periplasmic binding protein-like II"/>
    <property type="match status" value="1"/>
</dbReference>
<dbReference type="EMBL" id="PVNH01000003">
    <property type="protein sequence ID" value="PRX49328.1"/>
    <property type="molecule type" value="Genomic_DNA"/>
</dbReference>
<evidence type="ECO:0000313" key="2">
    <source>
        <dbReference type="EMBL" id="PRX49328.1"/>
    </source>
</evidence>
<dbReference type="PANTHER" id="PTHR42779">
    <property type="entry name" value="PROTEIN YNJB"/>
    <property type="match status" value="1"/>
</dbReference>
<feature type="signal peptide" evidence="1">
    <location>
        <begin position="1"/>
        <end position="21"/>
    </location>
</feature>
<dbReference type="AlphaFoldDB" id="A0A2T0LYY3"/>
<keyword evidence="3" id="KW-1185">Reference proteome</keyword>
<accession>A0A2T0LYY3</accession>
<dbReference type="PROSITE" id="PS51257">
    <property type="entry name" value="PROKAR_LIPOPROTEIN"/>
    <property type="match status" value="1"/>
</dbReference>
<name>A0A2T0LYY3_9PSEU</name>
<dbReference type="OrthoDB" id="3239593at2"/>
<dbReference type="InterPro" id="IPR006059">
    <property type="entry name" value="SBP"/>
</dbReference>
<organism evidence="2 3">
    <name type="scientific">Prauserella shujinwangii</name>
    <dbReference type="NCBI Taxonomy" id="1453103"/>
    <lineage>
        <taxon>Bacteria</taxon>
        <taxon>Bacillati</taxon>
        <taxon>Actinomycetota</taxon>
        <taxon>Actinomycetes</taxon>
        <taxon>Pseudonocardiales</taxon>
        <taxon>Pseudonocardiaceae</taxon>
        <taxon>Prauserella</taxon>
    </lineage>
</organism>
<evidence type="ECO:0000313" key="3">
    <source>
        <dbReference type="Proteomes" id="UP000238362"/>
    </source>
</evidence>
<dbReference type="PANTHER" id="PTHR42779:SF1">
    <property type="entry name" value="PROTEIN YNJB"/>
    <property type="match status" value="1"/>
</dbReference>
<keyword evidence="1" id="KW-0732">Signal</keyword>
<evidence type="ECO:0000256" key="1">
    <source>
        <dbReference type="SAM" id="SignalP"/>
    </source>
</evidence>
<feature type="chain" id="PRO_5038815652" evidence="1">
    <location>
        <begin position="22"/>
        <end position="403"/>
    </location>
</feature>
<comment type="caution">
    <text evidence="2">The sequence shown here is derived from an EMBL/GenBank/DDBJ whole genome shotgun (WGS) entry which is preliminary data.</text>
</comment>
<gene>
    <name evidence="2" type="ORF">B0I33_103363</name>
</gene>
<reference evidence="2 3" key="1">
    <citation type="submission" date="2018-03" db="EMBL/GenBank/DDBJ databases">
        <title>Genomic Encyclopedia of Type Strains, Phase III (KMG-III): the genomes of soil and plant-associated and newly described type strains.</title>
        <authorList>
            <person name="Whitman W."/>
        </authorList>
    </citation>
    <scope>NUCLEOTIDE SEQUENCE [LARGE SCALE GENOMIC DNA]</scope>
    <source>
        <strain evidence="2 3">CGMCC 4.7125</strain>
    </source>
</reference>
<protein>
    <submittedName>
        <fullName evidence="2">Putative spermidine/putrescine transport system substrate-binding protein</fullName>
    </submittedName>
</protein>
<dbReference type="Gene3D" id="3.40.190.10">
    <property type="entry name" value="Periplasmic binding protein-like II"/>
    <property type="match status" value="2"/>
</dbReference>
<dbReference type="RefSeq" id="WP_106178001.1">
    <property type="nucleotide sequence ID" value="NZ_PVNH01000003.1"/>
</dbReference>
<proteinExistence type="predicted"/>
<sequence length="403" mass="43493">MRKTRHRVALLAGALAATLVAACGAPDTGSSGDTSGPVPEKPESPVTLNILDVAGNLQLTQGMIDEFVEQHPDVISRVTYSKAPAPSLIGKIKSQQGAGRVDIGLVLTGVDGLAAGVDQGLWEQLLPRFSDRLPGMDDYLDGAADMQKLADGHGVTVTYYPSGPLIEYLPSRVPNPPRTAQELLDYAKANPGKVAYARPSNSGPGRTFLMGLPYILGDSDPKDPENGWDKTWEYLAELNSYIDTYPSGTTQTMKDLANGTVDIVATTTGWDINPRVLGTVPKEAEIGTLEGFHWVTDAHYAVIPKGATADQQAAALQLIQFMLTKEQQAKAYDQGYFYPGPAVRGVELSMAPQESQQAIREYGRPEYDRLIAEHPTETPLDAKSLVAAFERWDREIGGAKVEK</sequence>